<reference evidence="2" key="1">
    <citation type="submission" date="2021-03" db="EMBL/GenBank/DDBJ databases">
        <title>Genomic Encyclopedia of Type Strains, Phase IV (KMG-IV): sequencing the most valuable type-strain genomes for metagenomic binning, comparative biology and taxonomic classification.</title>
        <authorList>
            <person name="Goeker M."/>
        </authorList>
    </citation>
    <scope>NUCLEOTIDE SEQUENCE</scope>
    <source>
        <strain evidence="2">DSM 101588</strain>
    </source>
</reference>
<protein>
    <recommendedName>
        <fullName evidence="1">Apiosidase-like catalytic domain-containing protein</fullName>
    </recommendedName>
</protein>
<dbReference type="SUPFAM" id="SSF51445">
    <property type="entry name" value="(Trans)glycosidases"/>
    <property type="match status" value="1"/>
</dbReference>
<dbReference type="Proteomes" id="UP001166402">
    <property type="component" value="Unassembled WGS sequence"/>
</dbReference>
<organism evidence="2 3">
    <name type="scientific">Thermoanaerobacterium butyriciformans</name>
    <dbReference type="NCBI Taxonomy" id="1702242"/>
    <lineage>
        <taxon>Bacteria</taxon>
        <taxon>Bacillati</taxon>
        <taxon>Bacillota</taxon>
        <taxon>Clostridia</taxon>
        <taxon>Thermoanaerobacterales</taxon>
        <taxon>Thermoanaerobacteraceae</taxon>
        <taxon>Thermoanaerobacterium</taxon>
    </lineage>
</organism>
<dbReference type="InterPro" id="IPR017853">
    <property type="entry name" value="GH"/>
</dbReference>
<dbReference type="EMBL" id="JAGGLT010000003">
    <property type="protein sequence ID" value="MBP2070942.1"/>
    <property type="molecule type" value="Genomic_DNA"/>
</dbReference>
<evidence type="ECO:0000313" key="3">
    <source>
        <dbReference type="Proteomes" id="UP001166402"/>
    </source>
</evidence>
<dbReference type="PANTHER" id="PTHR37836">
    <property type="entry name" value="LMO1036 PROTEIN"/>
    <property type="match status" value="1"/>
</dbReference>
<dbReference type="PANTHER" id="PTHR37836:SF3">
    <property type="entry name" value="ENDOGLUCANASE"/>
    <property type="match status" value="1"/>
</dbReference>
<dbReference type="RefSeq" id="WP_209452909.1">
    <property type="nucleotide sequence ID" value="NZ_JAGGLT010000003.1"/>
</dbReference>
<dbReference type="Gene3D" id="3.20.20.80">
    <property type="entry name" value="Glycosidases"/>
    <property type="match status" value="1"/>
</dbReference>
<accession>A0ABS4ND37</accession>
<evidence type="ECO:0000259" key="1">
    <source>
        <dbReference type="Pfam" id="PF13204"/>
    </source>
</evidence>
<sequence length="426" mass="49835">MIRLTISKDKKYFINGNKKFFYLADTCWSAFTNISFEEWEEYLSYRKMQGFNVLQINILPQWDASQSDINIMPFKINKDGTFDFYSINEEYFHRAEKMIEIAVKKGFLPALVLLWCNYVPDTWASKLRETSKMPLDVVETYVEHVAKTFSKFCPIYIISGDTDFPAELTKNYYMLALNTIKKLSPECLTTMHLQGRLTELPEEFVNNKNLDFYMFQSGHNSAYRHMPYEMALNFYNKSVKKPIINAEPCYEQMGFSRGIYGRFTTFDVRKAAWQSLLSGASAGITYGAHGIWSWHKKGKEFEKNIGEVFDKPYDWRDALRFDGAWDYSFAKWIFEMYDLFEIEPLDAILNNTREIRMAGNPDLSTIVIYIPSNTTVIVNMKLENYNFIIIDLEKKYIANPTIETSNNKTIIHMHNFTSDVLIIGTK</sequence>
<comment type="caution">
    <text evidence="2">The sequence shown here is derived from an EMBL/GenBank/DDBJ whole genome shotgun (WGS) entry which is preliminary data.</text>
</comment>
<proteinExistence type="predicted"/>
<evidence type="ECO:0000313" key="2">
    <source>
        <dbReference type="EMBL" id="MBP2070942.1"/>
    </source>
</evidence>
<dbReference type="Pfam" id="PF13204">
    <property type="entry name" value="Apiosidase"/>
    <property type="match status" value="1"/>
</dbReference>
<dbReference type="InterPro" id="IPR025277">
    <property type="entry name" value="Apiosidase-like_cat_dom"/>
</dbReference>
<gene>
    <name evidence="2" type="ORF">J2Z80_000442</name>
</gene>
<name>A0ABS4ND37_9THEO</name>
<feature type="domain" description="Apiosidase-like catalytic" evidence="1">
    <location>
        <begin position="7"/>
        <end position="340"/>
    </location>
</feature>
<keyword evidence="3" id="KW-1185">Reference proteome</keyword>